<dbReference type="EMBL" id="ML769417">
    <property type="protein sequence ID" value="KAE9404382.1"/>
    <property type="molecule type" value="Genomic_DNA"/>
</dbReference>
<keyword evidence="3" id="KW-1185">Reference proteome</keyword>
<sequence>MGVEVKGSKKRKHTDAYAGREQPGSSTKPDAKIQGHKDLASSACSPVLANTCHRRSICPPDLQHININDIAVLCCLLCATLNKLCKEKYQALNQPNPPSLPVASPHPPALSLMILPSIPSPTTLPPVMYYPQSNIAPPTFLSQSQPPLLHSYQYYTP</sequence>
<evidence type="ECO:0000256" key="1">
    <source>
        <dbReference type="SAM" id="MobiDB-lite"/>
    </source>
</evidence>
<dbReference type="Proteomes" id="UP000799118">
    <property type="component" value="Unassembled WGS sequence"/>
</dbReference>
<dbReference type="AlphaFoldDB" id="A0A6A4HYB1"/>
<evidence type="ECO:0000313" key="2">
    <source>
        <dbReference type="EMBL" id="KAE9404382.1"/>
    </source>
</evidence>
<protein>
    <submittedName>
        <fullName evidence="2">Uncharacterized protein</fullName>
    </submittedName>
</protein>
<accession>A0A6A4HYB1</accession>
<organism evidence="2 3">
    <name type="scientific">Gymnopus androsaceus JB14</name>
    <dbReference type="NCBI Taxonomy" id="1447944"/>
    <lineage>
        <taxon>Eukaryota</taxon>
        <taxon>Fungi</taxon>
        <taxon>Dikarya</taxon>
        <taxon>Basidiomycota</taxon>
        <taxon>Agaricomycotina</taxon>
        <taxon>Agaricomycetes</taxon>
        <taxon>Agaricomycetidae</taxon>
        <taxon>Agaricales</taxon>
        <taxon>Marasmiineae</taxon>
        <taxon>Omphalotaceae</taxon>
        <taxon>Gymnopus</taxon>
    </lineage>
</organism>
<proteinExistence type="predicted"/>
<reference evidence="2" key="1">
    <citation type="journal article" date="2019" name="Environ. Microbiol.">
        <title>Fungal ecological strategies reflected in gene transcription - a case study of two litter decomposers.</title>
        <authorList>
            <person name="Barbi F."/>
            <person name="Kohler A."/>
            <person name="Barry K."/>
            <person name="Baskaran P."/>
            <person name="Daum C."/>
            <person name="Fauchery L."/>
            <person name="Ihrmark K."/>
            <person name="Kuo A."/>
            <person name="LaButti K."/>
            <person name="Lipzen A."/>
            <person name="Morin E."/>
            <person name="Grigoriev I.V."/>
            <person name="Henrissat B."/>
            <person name="Lindahl B."/>
            <person name="Martin F."/>
        </authorList>
    </citation>
    <scope>NUCLEOTIDE SEQUENCE</scope>
    <source>
        <strain evidence="2">JB14</strain>
    </source>
</reference>
<gene>
    <name evidence="2" type="ORF">BT96DRAFT_935738</name>
</gene>
<feature type="region of interest" description="Disordered" evidence="1">
    <location>
        <begin position="1"/>
        <end position="35"/>
    </location>
</feature>
<name>A0A6A4HYB1_9AGAR</name>
<evidence type="ECO:0000313" key="3">
    <source>
        <dbReference type="Proteomes" id="UP000799118"/>
    </source>
</evidence>